<organism evidence="1 2">
    <name type="scientific">Pistacia atlantica</name>
    <dbReference type="NCBI Taxonomy" id="434234"/>
    <lineage>
        <taxon>Eukaryota</taxon>
        <taxon>Viridiplantae</taxon>
        <taxon>Streptophyta</taxon>
        <taxon>Embryophyta</taxon>
        <taxon>Tracheophyta</taxon>
        <taxon>Spermatophyta</taxon>
        <taxon>Magnoliopsida</taxon>
        <taxon>eudicotyledons</taxon>
        <taxon>Gunneridae</taxon>
        <taxon>Pentapetalae</taxon>
        <taxon>rosids</taxon>
        <taxon>malvids</taxon>
        <taxon>Sapindales</taxon>
        <taxon>Anacardiaceae</taxon>
        <taxon>Pistacia</taxon>
    </lineage>
</organism>
<dbReference type="EMBL" id="CM047900">
    <property type="protein sequence ID" value="KAJ0099880.1"/>
    <property type="molecule type" value="Genomic_DNA"/>
</dbReference>
<gene>
    <name evidence="1" type="ORF">Patl1_20615</name>
</gene>
<protein>
    <submittedName>
        <fullName evidence="1">Uncharacterized protein</fullName>
    </submittedName>
</protein>
<evidence type="ECO:0000313" key="1">
    <source>
        <dbReference type="EMBL" id="KAJ0099880.1"/>
    </source>
</evidence>
<evidence type="ECO:0000313" key="2">
    <source>
        <dbReference type="Proteomes" id="UP001164250"/>
    </source>
</evidence>
<comment type="caution">
    <text evidence="1">The sequence shown here is derived from an EMBL/GenBank/DDBJ whole genome shotgun (WGS) entry which is preliminary data.</text>
</comment>
<accession>A0ACC1BLQ6</accession>
<reference evidence="2" key="1">
    <citation type="journal article" date="2023" name="G3 (Bethesda)">
        <title>Genome assembly and association tests identify interacting loci associated with vigor, precocity, and sex in interspecific pistachio rootstocks.</title>
        <authorList>
            <person name="Palmer W."/>
            <person name="Jacygrad E."/>
            <person name="Sagayaradj S."/>
            <person name="Cavanaugh K."/>
            <person name="Han R."/>
            <person name="Bertier L."/>
            <person name="Beede B."/>
            <person name="Kafkas S."/>
            <person name="Golino D."/>
            <person name="Preece J."/>
            <person name="Michelmore R."/>
        </authorList>
    </citation>
    <scope>NUCLEOTIDE SEQUENCE [LARGE SCALE GENOMIC DNA]</scope>
</reference>
<sequence length="118" mass="13874">MGIIVRSCSLLCLVDLEGDHMNPFEASARINFWVLKEFLLHGVFCVLLLVTGHWLIFLVTVPLAGYHALLYMKRQHLIDVTEVFRNLKFEKKLRFFKLGFYVVFFVIVVFKYVFLLNT</sequence>
<keyword evidence="2" id="KW-1185">Reference proteome</keyword>
<name>A0ACC1BLQ6_9ROSI</name>
<dbReference type="Proteomes" id="UP001164250">
    <property type="component" value="Chromosome 4"/>
</dbReference>
<proteinExistence type="predicted"/>